<dbReference type="Proteomes" id="UP000504629">
    <property type="component" value="Unplaced"/>
</dbReference>
<evidence type="ECO:0000313" key="2">
    <source>
        <dbReference type="RefSeq" id="XP_028039387.1"/>
    </source>
</evidence>
<accession>A0A6J2KEM7</accession>
<dbReference type="SUPFAM" id="SSF47473">
    <property type="entry name" value="EF-hand"/>
    <property type="match status" value="1"/>
</dbReference>
<keyword evidence="1" id="KW-1185">Reference proteome</keyword>
<dbReference type="InterPro" id="IPR011992">
    <property type="entry name" value="EF-hand-dom_pair"/>
</dbReference>
<dbReference type="Gene3D" id="1.10.238.10">
    <property type="entry name" value="EF-hand"/>
    <property type="match status" value="1"/>
</dbReference>
<dbReference type="GeneID" id="114249891"/>
<reference evidence="2" key="1">
    <citation type="submission" date="2025-08" db="UniProtKB">
        <authorList>
            <consortium name="RefSeq"/>
        </authorList>
    </citation>
    <scope>IDENTIFICATION</scope>
    <source>
        <tissue evidence="2">Silk gland</tissue>
    </source>
</reference>
<dbReference type="AlphaFoldDB" id="A0A6J2KEM7"/>
<name>A0A6J2KEM7_BOMMA</name>
<sequence length="175" mass="20690">MCEKMTQHEFLTLVRHFRGDPGKEKSPRREMIRSLVFTELTRGLWDDRARLREGLVHADELGTGAVAPERLRQLLRAHRLTINTDLMDCMLQVLEKDENCNIYYEDLLKFLDFQTRPVFNLTEDDYQKVVRHAPPLKDTECKLWAESENLIQEGYVNWNAFLCQLNLEHLVKEQS</sequence>
<evidence type="ECO:0000313" key="1">
    <source>
        <dbReference type="Proteomes" id="UP000504629"/>
    </source>
</evidence>
<dbReference type="RefSeq" id="XP_028039387.1">
    <property type="nucleotide sequence ID" value="XM_028183586.1"/>
</dbReference>
<protein>
    <submittedName>
        <fullName evidence="2">Uncharacterized protein LOC114249891</fullName>
    </submittedName>
</protein>
<gene>
    <name evidence="2" type="primary">LOC114249891</name>
</gene>
<dbReference type="OrthoDB" id="6360546at2759"/>
<dbReference type="KEGG" id="bman:114249891"/>
<organism evidence="1 2">
    <name type="scientific">Bombyx mandarina</name>
    <name type="common">Wild silk moth</name>
    <name type="synonym">Wild silkworm</name>
    <dbReference type="NCBI Taxonomy" id="7092"/>
    <lineage>
        <taxon>Eukaryota</taxon>
        <taxon>Metazoa</taxon>
        <taxon>Ecdysozoa</taxon>
        <taxon>Arthropoda</taxon>
        <taxon>Hexapoda</taxon>
        <taxon>Insecta</taxon>
        <taxon>Pterygota</taxon>
        <taxon>Neoptera</taxon>
        <taxon>Endopterygota</taxon>
        <taxon>Lepidoptera</taxon>
        <taxon>Glossata</taxon>
        <taxon>Ditrysia</taxon>
        <taxon>Bombycoidea</taxon>
        <taxon>Bombycidae</taxon>
        <taxon>Bombycinae</taxon>
        <taxon>Bombyx</taxon>
    </lineage>
</organism>
<proteinExistence type="predicted"/>